<feature type="region of interest" description="Disordered" evidence="1">
    <location>
        <begin position="576"/>
        <end position="654"/>
    </location>
</feature>
<feature type="region of interest" description="Disordered" evidence="1">
    <location>
        <begin position="53"/>
        <end position="121"/>
    </location>
</feature>
<feature type="compositionally biased region" description="Polar residues" evidence="1">
    <location>
        <begin position="511"/>
        <end position="534"/>
    </location>
</feature>
<protein>
    <submittedName>
        <fullName evidence="2">Uncharacterized protein</fullName>
    </submittedName>
</protein>
<proteinExistence type="predicted"/>
<feature type="compositionally biased region" description="Polar residues" evidence="1">
    <location>
        <begin position="729"/>
        <end position="740"/>
    </location>
</feature>
<feature type="region of interest" description="Disordered" evidence="1">
    <location>
        <begin position="683"/>
        <end position="752"/>
    </location>
</feature>
<evidence type="ECO:0000313" key="3">
    <source>
        <dbReference type="Proteomes" id="UP000078512"/>
    </source>
</evidence>
<feature type="compositionally biased region" description="Polar residues" evidence="1">
    <location>
        <begin position="683"/>
        <end position="692"/>
    </location>
</feature>
<feature type="compositionally biased region" description="Low complexity" evidence="1">
    <location>
        <begin position="53"/>
        <end position="72"/>
    </location>
</feature>
<sequence length="1104" mass="117248">MSTTKSCSSNGGAGCSRGFVREKCHKCNLGSIACDMCHAGSLVTQHLHHHHQILQQHQLNQQPPIQQQQQKQQKQRRGSRDNNNHEHQHHRLSSSSSTASSSRSSSACSTPTTGSPRSSLSIEATSPIVSCSPLATTTSTKMLQHAGSGSAPSGDTAPLPSAGNSEPVPLPTTSSSAGGPRPPSLSPAQTPSPSLPSAIQHSHISSPSPRSMTIKTLSISYQLPLPSGHPQKSLVSSSPVSPTPAKDISLAVITDYPYPSYTRSAPSSPTNANMTGPLFFATTRSSTSSSPPPLFPYPSLPISSSIPPLSPTTITTTTPNSRSTPPLPSSSTYSVPSSPSPYGPSSLPCIFCFNGRKACEECFGLGYVQRICQECLRDRHRQQSRRRMKHTSLPNAWNQFGTKIKEQLFSHSSTTTAEAVSSNAPTVPGSAAAATTATIGTTTGSNVNTSTSSSSSTSPPFSSYMFFPLQRRNTSANARTGGITLPTATTPKTGIAGLSLKNKWQREQRSKSMVSLPLTTNPPSLSGHSSSPTTPTAVAPSSSLVPSSALTGIASLSSASNAMIAMTDASTIVTAGSGSEMGLRPVDEGECEGTESTGRRNLDSSCDTTSEEGDNDDAGFSGREDKGKKVVGRNESSINNNNYNNNKNNNSQLTPTATVKKSFKATVMGALKLPNLFQGHLHSITTSTTTPSNNNTNNINDNNGGRRRARGGKGGACNRGSIDHESNRDNSNNHNGDQNTGNSSSNSGGGSGWLHRGHAAVVTVVALVVDCQPSFCIDSSLTQLIEERSNMQSERVSGGFNSFPKLAPTKDRQTAIDGYFEPINGKSDVKQHLLSEISGYIPSSNQNRTDHTVMQTDALLHYAVPAFPAPFSNSNEDSLWSYEENELNGNDIYQDFGGAQTVPVLNTKLKSPTQNNSVRSGKKIGATPCKDPSKMLSGLIRLQSILFARSIAQLASTTALAGKISSHYALVEIIGTLVAPLKYTDHCWQFVARDPTSQDVSPMYGVNKPHYFGSGTPAIPLPEVLKSPTLHCRLYEFDSSLDQDTFELGEIVKLVGIPLPCLEDGPYSSELQFNLLCVSARRATWDEIEHTLKGAYRGLGPKQA</sequence>
<name>A0A197KD80_9FUNG</name>
<dbReference type="OrthoDB" id="2446499at2759"/>
<dbReference type="EMBL" id="KV442013">
    <property type="protein sequence ID" value="OAQ35662.1"/>
    <property type="molecule type" value="Genomic_DNA"/>
</dbReference>
<evidence type="ECO:0000256" key="1">
    <source>
        <dbReference type="SAM" id="MobiDB-lite"/>
    </source>
</evidence>
<feature type="compositionally biased region" description="Polar residues" evidence="1">
    <location>
        <begin position="186"/>
        <end position="211"/>
    </location>
</feature>
<feature type="compositionally biased region" description="Low complexity" evidence="1">
    <location>
        <begin position="306"/>
        <end position="337"/>
    </location>
</feature>
<feature type="compositionally biased region" description="Low complexity" evidence="1">
    <location>
        <begin position="639"/>
        <end position="650"/>
    </location>
</feature>
<feature type="region of interest" description="Disordered" evidence="1">
    <location>
        <begin position="141"/>
        <end position="211"/>
    </location>
</feature>
<feature type="region of interest" description="Disordered" evidence="1">
    <location>
        <begin position="306"/>
        <end position="338"/>
    </location>
</feature>
<reference evidence="2 3" key="1">
    <citation type="submission" date="2016-05" db="EMBL/GenBank/DDBJ databases">
        <title>Genome sequencing reveals origins of a unique bacterial endosymbiosis in the earliest lineages of terrestrial Fungi.</title>
        <authorList>
            <consortium name="DOE Joint Genome Institute"/>
            <person name="Uehling J."/>
            <person name="Gryganskyi A."/>
            <person name="Hameed K."/>
            <person name="Tschaplinski T."/>
            <person name="Misztal P."/>
            <person name="Wu S."/>
            <person name="Desiro A."/>
            <person name="Vande Pol N."/>
            <person name="Du Z.-Y."/>
            <person name="Zienkiewicz A."/>
            <person name="Zienkiewicz K."/>
            <person name="Morin E."/>
            <person name="Tisserant E."/>
            <person name="Splivallo R."/>
            <person name="Hainaut M."/>
            <person name="Henrissat B."/>
            <person name="Ohm R."/>
            <person name="Kuo A."/>
            <person name="Yan J."/>
            <person name="Lipzen A."/>
            <person name="Nolan M."/>
            <person name="Labutti K."/>
            <person name="Barry K."/>
            <person name="Goldstein A."/>
            <person name="Labbe J."/>
            <person name="Schadt C."/>
            <person name="Tuskan G."/>
            <person name="Grigoriev I."/>
            <person name="Martin F."/>
            <person name="Vilgalys R."/>
            <person name="Bonito G."/>
        </authorList>
    </citation>
    <scope>NUCLEOTIDE SEQUENCE [LARGE SCALE GENOMIC DNA]</scope>
    <source>
        <strain evidence="2 3">AG-77</strain>
    </source>
</reference>
<feature type="compositionally biased region" description="Low complexity" evidence="1">
    <location>
        <begin position="693"/>
        <end position="703"/>
    </location>
</feature>
<feature type="region of interest" description="Disordered" evidence="1">
    <location>
        <begin position="478"/>
        <end position="544"/>
    </location>
</feature>
<dbReference type="AlphaFoldDB" id="A0A197KD80"/>
<organism evidence="2 3">
    <name type="scientific">Linnemannia elongata AG-77</name>
    <dbReference type="NCBI Taxonomy" id="1314771"/>
    <lineage>
        <taxon>Eukaryota</taxon>
        <taxon>Fungi</taxon>
        <taxon>Fungi incertae sedis</taxon>
        <taxon>Mucoromycota</taxon>
        <taxon>Mortierellomycotina</taxon>
        <taxon>Mortierellomycetes</taxon>
        <taxon>Mortierellales</taxon>
        <taxon>Mortierellaceae</taxon>
        <taxon>Linnemannia</taxon>
    </lineage>
</organism>
<gene>
    <name evidence="2" type="ORF">K457DRAFT_12887</name>
</gene>
<accession>A0A197KD80</accession>
<keyword evidence="3" id="KW-1185">Reference proteome</keyword>
<feature type="compositionally biased region" description="Low complexity" evidence="1">
    <location>
        <begin position="535"/>
        <end position="544"/>
    </location>
</feature>
<feature type="compositionally biased region" description="Low complexity" evidence="1">
    <location>
        <begin position="93"/>
        <end position="113"/>
    </location>
</feature>
<evidence type="ECO:0000313" key="2">
    <source>
        <dbReference type="EMBL" id="OAQ35662.1"/>
    </source>
</evidence>
<dbReference type="Proteomes" id="UP000078512">
    <property type="component" value="Unassembled WGS sequence"/>
</dbReference>